<evidence type="ECO:0000256" key="2">
    <source>
        <dbReference type="ARBA" id="ARBA00005254"/>
    </source>
</evidence>
<dbReference type="InterPro" id="IPR018376">
    <property type="entry name" value="Enoyl-CoA_hyd/isom_CS"/>
</dbReference>
<comment type="catalytic activity">
    <reaction evidence="6">
        <text>a (3S)-3-hydroxyacyl-CoA = a (2E)-enoyl-CoA + H2O</text>
        <dbReference type="Rhea" id="RHEA:16105"/>
        <dbReference type="ChEBI" id="CHEBI:15377"/>
        <dbReference type="ChEBI" id="CHEBI:57318"/>
        <dbReference type="ChEBI" id="CHEBI:58856"/>
        <dbReference type="EC" id="4.2.1.17"/>
    </reaction>
</comment>
<evidence type="ECO:0000256" key="3">
    <source>
        <dbReference type="ARBA" id="ARBA00022832"/>
    </source>
</evidence>
<reference evidence="9 10" key="1">
    <citation type="submission" date="2023-12" db="EMBL/GenBank/DDBJ databases">
        <title>Description of new species of Mycobacterium terrae complex isolated from sewage at the Sao Paulo Zoological Park Foundation in Brazil.</title>
        <authorList>
            <person name="Romagnoli C.L."/>
            <person name="Conceicao E.C."/>
            <person name="Machado E."/>
            <person name="Barreto L.B.P.F."/>
            <person name="Sharma A."/>
            <person name="Silva N.M."/>
            <person name="Marques L.E."/>
            <person name="Juliana M.A."/>
            <person name="Lourenco M.C.S."/>
            <person name="Digiampietri L.A."/>
            <person name="Suffys P.N."/>
            <person name="Viana-Niero C."/>
        </authorList>
    </citation>
    <scope>NUCLEOTIDE SEQUENCE [LARGE SCALE GENOMIC DNA]</scope>
    <source>
        <strain evidence="9 10">MYC017</strain>
    </source>
</reference>
<keyword evidence="4" id="KW-0443">Lipid metabolism</keyword>
<sequence length="242" mass="25780">MITADTIGGVGLIIVDRHERRNALDVAHCDMLRDTVRDLGNSAIRALVITGRGTSFCAGADLDGVYGDGFRNALYRMLSAVTELPVPVIAAVNGPAIGAGTQLAIACDLRVAAKSAAFAIPTARNGLAVNPWTLRRLSVLAGGATARAMLLGCQRFDADLALHRGLVDRIGDLDAALEWAGEIATYAPLSLRYSKKALDVLFESESTDPALDAAFEECWSSEDLLEATRARVEKRAPQFQGR</sequence>
<dbReference type="Proteomes" id="UP001299283">
    <property type="component" value="Unassembled WGS sequence"/>
</dbReference>
<comment type="function">
    <text evidence="1">Could possibly oxidize fatty acids using specific components.</text>
</comment>
<evidence type="ECO:0000256" key="5">
    <source>
        <dbReference type="ARBA" id="ARBA00023239"/>
    </source>
</evidence>
<evidence type="ECO:0000256" key="6">
    <source>
        <dbReference type="ARBA" id="ARBA00023709"/>
    </source>
</evidence>
<evidence type="ECO:0000256" key="1">
    <source>
        <dbReference type="ARBA" id="ARBA00002994"/>
    </source>
</evidence>
<evidence type="ECO:0000256" key="7">
    <source>
        <dbReference type="ARBA" id="ARBA00023717"/>
    </source>
</evidence>
<dbReference type="Pfam" id="PF00378">
    <property type="entry name" value="ECH_1"/>
    <property type="match status" value="1"/>
</dbReference>
<protein>
    <submittedName>
        <fullName evidence="9">Enoyl-CoA hydratase</fullName>
        <ecNumber evidence="9">4.2.1.17</ecNumber>
    </submittedName>
</protein>
<comment type="similarity">
    <text evidence="2 8">Belongs to the enoyl-CoA hydratase/isomerase family.</text>
</comment>
<accession>A0ABU5Z2U0</accession>
<dbReference type="SUPFAM" id="SSF52096">
    <property type="entry name" value="ClpP/crotonase"/>
    <property type="match status" value="1"/>
</dbReference>
<dbReference type="InterPro" id="IPR001753">
    <property type="entry name" value="Enoyl-CoA_hydra/iso"/>
</dbReference>
<proteinExistence type="inferred from homology"/>
<dbReference type="Gene3D" id="3.90.226.10">
    <property type="entry name" value="2-enoyl-CoA Hydratase, Chain A, domain 1"/>
    <property type="match status" value="1"/>
</dbReference>
<dbReference type="InterPro" id="IPR029045">
    <property type="entry name" value="ClpP/crotonase-like_dom_sf"/>
</dbReference>
<keyword evidence="3" id="KW-0276">Fatty acid metabolism</keyword>
<dbReference type="RefSeq" id="WP_329779739.1">
    <property type="nucleotide sequence ID" value="NZ_JAYJJQ010000033.1"/>
</dbReference>
<evidence type="ECO:0000313" key="10">
    <source>
        <dbReference type="Proteomes" id="UP001299283"/>
    </source>
</evidence>
<keyword evidence="10" id="KW-1185">Reference proteome</keyword>
<evidence type="ECO:0000256" key="4">
    <source>
        <dbReference type="ARBA" id="ARBA00023098"/>
    </source>
</evidence>
<keyword evidence="5 9" id="KW-0456">Lyase</keyword>
<dbReference type="CDD" id="cd06558">
    <property type="entry name" value="crotonase-like"/>
    <property type="match status" value="1"/>
</dbReference>
<evidence type="ECO:0000313" key="9">
    <source>
        <dbReference type="EMBL" id="MEB3071724.1"/>
    </source>
</evidence>
<comment type="catalytic activity">
    <reaction evidence="7">
        <text>a 4-saturated-(3S)-3-hydroxyacyl-CoA = a (3E)-enoyl-CoA + H2O</text>
        <dbReference type="Rhea" id="RHEA:20724"/>
        <dbReference type="ChEBI" id="CHEBI:15377"/>
        <dbReference type="ChEBI" id="CHEBI:58521"/>
        <dbReference type="ChEBI" id="CHEBI:137480"/>
        <dbReference type="EC" id="4.2.1.17"/>
    </reaction>
</comment>
<name>A0ABU5Z2U0_9MYCO</name>
<dbReference type="PANTHER" id="PTHR11941:SF169">
    <property type="entry name" value="(7AS)-7A-METHYL-1,5-DIOXO-2,3,5,6,7,7A-HEXAHYDRO-1H-INDENE-CARBOXYL-COA HYDROLASE"/>
    <property type="match status" value="1"/>
</dbReference>
<dbReference type="PANTHER" id="PTHR11941">
    <property type="entry name" value="ENOYL-COA HYDRATASE-RELATED"/>
    <property type="match status" value="1"/>
</dbReference>
<organism evidence="9 10">
    <name type="scientific">[Mycobacterium] vasticus</name>
    <dbReference type="NCBI Taxonomy" id="2875777"/>
    <lineage>
        <taxon>Bacteria</taxon>
        <taxon>Bacillati</taxon>
        <taxon>Actinomycetota</taxon>
        <taxon>Actinomycetes</taxon>
        <taxon>Mycobacteriales</taxon>
        <taxon>Mycobacteriaceae</taxon>
        <taxon>Mycolicibacter</taxon>
    </lineage>
</organism>
<dbReference type="EC" id="4.2.1.17" evidence="9"/>
<dbReference type="NCBIfam" id="NF005891">
    <property type="entry name" value="PRK07854.1"/>
    <property type="match status" value="1"/>
</dbReference>
<evidence type="ECO:0000256" key="8">
    <source>
        <dbReference type="RuleBase" id="RU003707"/>
    </source>
</evidence>
<gene>
    <name evidence="9" type="ORF">K5L39_21340</name>
</gene>
<comment type="caution">
    <text evidence="9">The sequence shown here is derived from an EMBL/GenBank/DDBJ whole genome shotgun (WGS) entry which is preliminary data.</text>
</comment>
<dbReference type="PROSITE" id="PS00166">
    <property type="entry name" value="ENOYL_COA_HYDRATASE"/>
    <property type="match status" value="1"/>
</dbReference>
<dbReference type="GO" id="GO:0004300">
    <property type="term" value="F:enoyl-CoA hydratase activity"/>
    <property type="evidence" value="ECO:0007669"/>
    <property type="project" value="UniProtKB-EC"/>
</dbReference>
<dbReference type="EMBL" id="JAYJJQ010000033">
    <property type="protein sequence ID" value="MEB3071724.1"/>
    <property type="molecule type" value="Genomic_DNA"/>
</dbReference>